<comment type="catalytic activity">
    <reaction evidence="1">
        <text>a 1,2-diacyl-sn-glycero-3-phosphocholine + H2O = a 1,2-diacyl-sn-glycero-3-phosphate + choline + H(+)</text>
        <dbReference type="Rhea" id="RHEA:14445"/>
        <dbReference type="ChEBI" id="CHEBI:15354"/>
        <dbReference type="ChEBI" id="CHEBI:15377"/>
        <dbReference type="ChEBI" id="CHEBI:15378"/>
        <dbReference type="ChEBI" id="CHEBI:57643"/>
        <dbReference type="ChEBI" id="CHEBI:58608"/>
        <dbReference type="EC" id="3.1.4.4"/>
    </reaction>
</comment>
<dbReference type="PANTHER" id="PTHR43856:SF1">
    <property type="entry name" value="MITOCHONDRIAL CARDIOLIPIN HYDROLASE"/>
    <property type="match status" value="1"/>
</dbReference>
<dbReference type="CDD" id="cd09116">
    <property type="entry name" value="PLDc_Nuc_like"/>
    <property type="match status" value="1"/>
</dbReference>
<dbReference type="GO" id="GO:0006793">
    <property type="term" value="P:phosphorus metabolic process"/>
    <property type="evidence" value="ECO:0007669"/>
    <property type="project" value="UniProtKB-ARBA"/>
</dbReference>
<evidence type="ECO:0000256" key="2">
    <source>
        <dbReference type="ARBA" id="ARBA00008664"/>
    </source>
</evidence>
<accession>A0AA40U5D7</accession>
<keyword evidence="4" id="KW-0378">Hydrolase</keyword>
<dbReference type="InterPro" id="IPR001736">
    <property type="entry name" value="PLipase_D/transphosphatidylase"/>
</dbReference>
<dbReference type="EMBL" id="LFRH01000003">
    <property type="protein sequence ID" value="KTF28780.1"/>
    <property type="molecule type" value="Genomic_DNA"/>
</dbReference>
<evidence type="ECO:0000256" key="5">
    <source>
        <dbReference type="ARBA" id="ARBA00022963"/>
    </source>
</evidence>
<dbReference type="RefSeq" id="WP_058787637.1">
    <property type="nucleotide sequence ID" value="NZ_LFRH01000003.1"/>
</dbReference>
<dbReference type="Gene3D" id="3.30.870.10">
    <property type="entry name" value="Endonuclease Chain A"/>
    <property type="match status" value="2"/>
</dbReference>
<dbReference type="PANTHER" id="PTHR43856">
    <property type="entry name" value="CARDIOLIPIN HYDROLASE"/>
    <property type="match status" value="1"/>
</dbReference>
<evidence type="ECO:0000256" key="3">
    <source>
        <dbReference type="ARBA" id="ARBA00012027"/>
    </source>
</evidence>
<protein>
    <recommendedName>
        <fullName evidence="3">phospholipase D</fullName>
        <ecNumber evidence="3">3.1.4.4</ecNumber>
    </recommendedName>
</protein>
<feature type="domain" description="PLD phosphodiesterase" evidence="7">
    <location>
        <begin position="71"/>
        <end position="98"/>
    </location>
</feature>
<name>A0AA40U5D7_9CHLA</name>
<evidence type="ECO:0000256" key="4">
    <source>
        <dbReference type="ARBA" id="ARBA00022801"/>
    </source>
</evidence>
<evidence type="ECO:0000313" key="9">
    <source>
        <dbReference type="Proteomes" id="UP000054301"/>
    </source>
</evidence>
<evidence type="ECO:0000256" key="1">
    <source>
        <dbReference type="ARBA" id="ARBA00000798"/>
    </source>
</evidence>
<dbReference type="GO" id="GO:0004630">
    <property type="term" value="F:phospholipase D activity"/>
    <property type="evidence" value="ECO:0007669"/>
    <property type="project" value="UniProtKB-EC"/>
</dbReference>
<feature type="domain" description="PLD phosphodiesterase" evidence="7">
    <location>
        <begin position="218"/>
        <end position="245"/>
    </location>
</feature>
<evidence type="ECO:0000313" key="8">
    <source>
        <dbReference type="EMBL" id="KTF28780.1"/>
    </source>
</evidence>
<dbReference type="InterPro" id="IPR025202">
    <property type="entry name" value="PLD-like_dom"/>
</dbReference>
<gene>
    <name evidence="8" type="ORF">cpL1_0816</name>
</gene>
<dbReference type="Pfam" id="PF13091">
    <property type="entry name" value="PLDc_2"/>
    <property type="match status" value="2"/>
</dbReference>
<dbReference type="PROSITE" id="PS50035">
    <property type="entry name" value="PLD"/>
    <property type="match status" value="2"/>
</dbReference>
<reference evidence="8 9" key="1">
    <citation type="submission" date="2015-06" db="EMBL/GenBank/DDBJ databases">
        <title>More than comparative genomics: Whole genome sequencing reveals elusive C. pecorum plasmid and re-evaluates genetic differences and phylogenetic relationships between C. pecorum from pig, cattle, sheep and koala hosts.</title>
        <authorList>
            <person name="Jelocnik M."/>
            <person name="Bachmann N.L."/>
            <person name="Kaltenboeck B."/>
            <person name="Waugh C."/>
            <person name="Woolford L."/>
            <person name="Speight N."/>
            <person name="Gillett A."/>
            <person name="Higgins D."/>
            <person name="Flanagan C."/>
            <person name="Myers G."/>
            <person name="Timms P."/>
            <person name="Polkinghorne A."/>
        </authorList>
    </citation>
    <scope>NUCLEOTIDE SEQUENCE [LARGE SCALE GENOMIC DNA]</scope>
    <source>
        <strain evidence="8 9">L1</strain>
    </source>
</reference>
<dbReference type="GO" id="GO:0016891">
    <property type="term" value="F:RNA endonuclease activity producing 5'-phosphomonoesters, hydrolytic mechanism"/>
    <property type="evidence" value="ECO:0007669"/>
    <property type="project" value="TreeGrafter"/>
</dbReference>
<dbReference type="AlphaFoldDB" id="A0AA40U5D7"/>
<dbReference type="SUPFAM" id="SSF56024">
    <property type="entry name" value="Phospholipase D/nuclease"/>
    <property type="match status" value="2"/>
</dbReference>
<organism evidence="8 9">
    <name type="scientific">Chlamydia pecorum</name>
    <dbReference type="NCBI Taxonomy" id="85991"/>
    <lineage>
        <taxon>Bacteria</taxon>
        <taxon>Pseudomonadati</taxon>
        <taxon>Chlamydiota</taxon>
        <taxon>Chlamydiia</taxon>
        <taxon>Chlamydiales</taxon>
        <taxon>Chlamydiaceae</taxon>
        <taxon>Chlamydia/Chlamydophila group</taxon>
        <taxon>Chlamydia</taxon>
    </lineage>
</organism>
<evidence type="ECO:0000259" key="7">
    <source>
        <dbReference type="PROSITE" id="PS50035"/>
    </source>
</evidence>
<sequence length="295" mass="33673">MYNRPIEMICSAIESARQKVLLKIYHISSEKIIDSLVKQSQRVPVHVHYQKSFNIEGLTAGSNVTLDHRKCSAILHKKTLFVDSHLVISGSGNYTDSSFTNDVNLTVRMRGSKLYHMVSNSLRGTVDIGNQLVDYHPLAKVRHHGNNHRFITRYIDGAETSILVAMSALSHSDILESLEKASERGVLVKIIIDTKEKSLTQQVIRDMRIRSHIYERTCENIVHTKVCCIDNRILIFGSVNWTRGGLNKNLEDLFILRPLTEIQLQCFMELWKFLEQNCRPFTPDFEQPSTSSSST</sequence>
<keyword evidence="6" id="KW-0443">Lipid metabolism</keyword>
<comment type="similarity">
    <text evidence="2">Belongs to the phospholipase D family.</text>
</comment>
<dbReference type="Proteomes" id="UP000054301">
    <property type="component" value="Unassembled WGS sequence"/>
</dbReference>
<evidence type="ECO:0000256" key="6">
    <source>
        <dbReference type="ARBA" id="ARBA00023098"/>
    </source>
</evidence>
<keyword evidence="5" id="KW-0442">Lipid degradation</keyword>
<proteinExistence type="inferred from homology"/>
<comment type="caution">
    <text evidence="8">The sequence shown here is derived from an EMBL/GenBank/DDBJ whole genome shotgun (WGS) entry which is preliminary data.</text>
</comment>
<dbReference type="EC" id="3.1.4.4" evidence="3"/>
<dbReference type="GO" id="GO:0016042">
    <property type="term" value="P:lipid catabolic process"/>
    <property type="evidence" value="ECO:0007669"/>
    <property type="project" value="UniProtKB-KW"/>
</dbReference>
<dbReference type="InterPro" id="IPR051406">
    <property type="entry name" value="PLD_domain"/>
</dbReference>